<evidence type="ECO:0000313" key="4">
    <source>
        <dbReference type="EMBL" id="ABM12101.1"/>
    </source>
</evidence>
<dbReference type="GO" id="GO:0008168">
    <property type="term" value="F:methyltransferase activity"/>
    <property type="evidence" value="ECO:0007669"/>
    <property type="project" value="UniProtKB-KW"/>
</dbReference>
<dbReference type="Pfam" id="PF13489">
    <property type="entry name" value="Methyltransf_23"/>
    <property type="match status" value="1"/>
</dbReference>
<organism evidence="4 5">
    <name type="scientific">Mycolicibacterium vanbaalenii (strain DSM 7251 / JCM 13017 / BCRC 16820 / KCTC 9966 / NRRL B-24157 / PYR-1)</name>
    <name type="common">Mycobacterium vanbaalenii</name>
    <dbReference type="NCBI Taxonomy" id="350058"/>
    <lineage>
        <taxon>Bacteria</taxon>
        <taxon>Bacillati</taxon>
        <taxon>Actinomycetota</taxon>
        <taxon>Actinomycetes</taxon>
        <taxon>Mycobacteriales</taxon>
        <taxon>Mycobacteriaceae</taxon>
        <taxon>Mycolicibacterium</taxon>
    </lineage>
</organism>
<dbReference type="AlphaFoldDB" id="A1T4K1"/>
<keyword evidence="1 4" id="KW-0489">Methyltransferase</keyword>
<dbReference type="InterPro" id="IPR029063">
    <property type="entry name" value="SAM-dependent_MTases_sf"/>
</dbReference>
<sequence length="350" mass="38869">MLMSIDTAYMREAMARRLLRRGVSSGKITLPAVPGLVDEYVSVCNKIFGALGRKFSGDELDHLRSLLAKELANAYAGSNRSNIVITYDAPVGTVLNYFIQPQVSTLEESYDSWVASRKPPLFGINPDARVTALSTEITSPETARVLDIGAGTGRNALALARRGHPVDAVELTPKFAEILRTEAFKHLLNIRVIDRDVFETMDDLQKDYQLIVLSEVVSDFRNVAQLRAIFELAAGCLAPGGRLVFNTFMPRPGYLSDDAVRELADAARELGQQVYTTIFTGEEIDIASAGLSLRLMTNDSVYEYEKENLPAGHWPPTGWYAEWVSGQDIFDVPREQSPVDMRWLVYQKTG</sequence>
<protein>
    <submittedName>
        <fullName evidence="4">Methyltransferase type 12</fullName>
    </submittedName>
</protein>
<dbReference type="GO" id="GO:0032259">
    <property type="term" value="P:methylation"/>
    <property type="evidence" value="ECO:0007669"/>
    <property type="project" value="UniProtKB-KW"/>
</dbReference>
<dbReference type="STRING" id="350058.Mvan_1267"/>
<dbReference type="HOGENOM" id="CLU_047109_0_0_11"/>
<dbReference type="CDD" id="cd02440">
    <property type="entry name" value="AdoMet_MTases"/>
    <property type="match status" value="1"/>
</dbReference>
<evidence type="ECO:0000313" key="5">
    <source>
        <dbReference type="Proteomes" id="UP000009159"/>
    </source>
</evidence>
<dbReference type="PANTHER" id="PTHR43464:SF19">
    <property type="entry name" value="UBIQUINONE BIOSYNTHESIS O-METHYLTRANSFERASE, MITOCHONDRIAL"/>
    <property type="match status" value="1"/>
</dbReference>
<keyword evidence="3" id="KW-0949">S-adenosyl-L-methionine</keyword>
<dbReference type="PANTHER" id="PTHR43464">
    <property type="entry name" value="METHYLTRANSFERASE"/>
    <property type="match status" value="1"/>
</dbReference>
<evidence type="ECO:0000256" key="3">
    <source>
        <dbReference type="ARBA" id="ARBA00022691"/>
    </source>
</evidence>
<evidence type="ECO:0000256" key="1">
    <source>
        <dbReference type="ARBA" id="ARBA00022603"/>
    </source>
</evidence>
<keyword evidence="5" id="KW-1185">Reference proteome</keyword>
<reference evidence="4" key="1">
    <citation type="submission" date="2006-12" db="EMBL/GenBank/DDBJ databases">
        <title>Complete sequence of Mycobacterium vanbaalenii PYR-1.</title>
        <authorList>
            <consortium name="US DOE Joint Genome Institute"/>
            <person name="Copeland A."/>
            <person name="Lucas S."/>
            <person name="Lapidus A."/>
            <person name="Barry K."/>
            <person name="Detter J.C."/>
            <person name="Glavina del Rio T."/>
            <person name="Hammon N."/>
            <person name="Israni S."/>
            <person name="Dalin E."/>
            <person name="Tice H."/>
            <person name="Pitluck S."/>
            <person name="Singan V."/>
            <person name="Schmutz J."/>
            <person name="Larimer F."/>
            <person name="Land M."/>
            <person name="Hauser L."/>
            <person name="Kyrpides N."/>
            <person name="Anderson I.J."/>
            <person name="Miller C."/>
            <person name="Richardson P."/>
        </authorList>
    </citation>
    <scope>NUCLEOTIDE SEQUENCE [LARGE SCALE GENOMIC DNA]</scope>
    <source>
        <strain evidence="4">PYR-1</strain>
    </source>
</reference>
<proteinExistence type="predicted"/>
<dbReference type="KEGG" id="mva:Mvan_1267"/>
<accession>A1T4K1</accession>
<dbReference type="eggNOG" id="COG2242">
    <property type="taxonomic scope" value="Bacteria"/>
</dbReference>
<evidence type="ECO:0000256" key="2">
    <source>
        <dbReference type="ARBA" id="ARBA00022679"/>
    </source>
</evidence>
<name>A1T4K1_MYCVP</name>
<dbReference type="SUPFAM" id="SSF53335">
    <property type="entry name" value="S-adenosyl-L-methionine-dependent methyltransferases"/>
    <property type="match status" value="1"/>
</dbReference>
<dbReference type="EMBL" id="CP000511">
    <property type="protein sequence ID" value="ABM12101.1"/>
    <property type="molecule type" value="Genomic_DNA"/>
</dbReference>
<dbReference type="Proteomes" id="UP000009159">
    <property type="component" value="Chromosome"/>
</dbReference>
<gene>
    <name evidence="4" type="ordered locus">Mvan_1267</name>
</gene>
<dbReference type="Gene3D" id="3.40.50.150">
    <property type="entry name" value="Vaccinia Virus protein VP39"/>
    <property type="match status" value="1"/>
</dbReference>
<keyword evidence="2" id="KW-0808">Transferase</keyword>